<proteinExistence type="predicted"/>
<evidence type="ECO:0000313" key="2">
    <source>
        <dbReference type="Proteomes" id="UP001652660"/>
    </source>
</evidence>
<feature type="compositionally biased region" description="Pro residues" evidence="1">
    <location>
        <begin position="1"/>
        <end position="29"/>
    </location>
</feature>
<dbReference type="SUPFAM" id="SSF47072">
    <property type="entry name" value="Cysteine alpha-hairpin motif"/>
    <property type="match status" value="1"/>
</dbReference>
<reference evidence="2" key="1">
    <citation type="journal article" date="2025" name="Foods">
        <title>Unveiling the Microbial Signatures of Arabica Coffee Cherries: Insights into Ripeness Specific Diversity, Functional Traits, and Implications for Quality and Safety.</title>
        <authorList>
            <consortium name="RefSeq"/>
            <person name="Tenea G.N."/>
            <person name="Cifuentes V."/>
            <person name="Reyes P."/>
            <person name="Cevallos-Vallejos M."/>
        </authorList>
    </citation>
    <scope>NUCLEOTIDE SEQUENCE [LARGE SCALE GENOMIC DNA]</scope>
</reference>
<dbReference type="GeneID" id="113738170"/>
<sequence>MDPRPNPNPIPTHPSPSEPPPPPPSPSPSPQVLHQSDADEDDENVKQLQECSSLYLSLQDCLIKSNRNWKACQTEVQALKECNERRKSSKKK</sequence>
<reference evidence="3" key="2">
    <citation type="submission" date="2025-08" db="UniProtKB">
        <authorList>
            <consortium name="RefSeq"/>
        </authorList>
    </citation>
    <scope>IDENTIFICATION</scope>
    <source>
        <tissue evidence="3">Leaves</tissue>
    </source>
</reference>
<dbReference type="AlphaFoldDB" id="A0A6P6X2I5"/>
<dbReference type="PANTHER" id="PTHR48236:SF1">
    <property type="entry name" value="COX19-LIKE CHCH FAMILY PROTEIN"/>
    <property type="match status" value="1"/>
</dbReference>
<feature type="region of interest" description="Disordered" evidence="1">
    <location>
        <begin position="1"/>
        <end position="46"/>
    </location>
</feature>
<organism evidence="2 3">
    <name type="scientific">Coffea arabica</name>
    <name type="common">Arabian coffee</name>
    <dbReference type="NCBI Taxonomy" id="13443"/>
    <lineage>
        <taxon>Eukaryota</taxon>
        <taxon>Viridiplantae</taxon>
        <taxon>Streptophyta</taxon>
        <taxon>Embryophyta</taxon>
        <taxon>Tracheophyta</taxon>
        <taxon>Spermatophyta</taxon>
        <taxon>Magnoliopsida</taxon>
        <taxon>eudicotyledons</taxon>
        <taxon>Gunneridae</taxon>
        <taxon>Pentapetalae</taxon>
        <taxon>asterids</taxon>
        <taxon>lamiids</taxon>
        <taxon>Gentianales</taxon>
        <taxon>Rubiaceae</taxon>
        <taxon>Ixoroideae</taxon>
        <taxon>Gardenieae complex</taxon>
        <taxon>Bertiereae - Coffeeae clade</taxon>
        <taxon>Coffeeae</taxon>
        <taxon>Coffea</taxon>
    </lineage>
</organism>
<dbReference type="PANTHER" id="PTHR48236">
    <property type="entry name" value="COX19-LIKE CHCH FAMILY PROTEIN"/>
    <property type="match status" value="1"/>
</dbReference>
<protein>
    <submittedName>
        <fullName evidence="3">Uncharacterized protein</fullName>
    </submittedName>
</protein>
<evidence type="ECO:0000256" key="1">
    <source>
        <dbReference type="SAM" id="MobiDB-lite"/>
    </source>
</evidence>
<dbReference type="RefSeq" id="XP_027121191.1">
    <property type="nucleotide sequence ID" value="XM_027265390.2"/>
</dbReference>
<dbReference type="OrthoDB" id="5586401at2759"/>
<dbReference type="Proteomes" id="UP001652660">
    <property type="component" value="Chromosome 3e"/>
</dbReference>
<accession>A0A6P6X2I5</accession>
<gene>
    <name evidence="3" type="primary">LOC113738170</name>
</gene>
<dbReference type="InterPro" id="IPR009069">
    <property type="entry name" value="Cys_alpha_HP_mot_SF"/>
</dbReference>
<name>A0A6P6X2I5_COFAR</name>
<evidence type="ECO:0000313" key="3">
    <source>
        <dbReference type="RefSeq" id="XP_027121191.1"/>
    </source>
</evidence>
<keyword evidence="2" id="KW-1185">Reference proteome</keyword>